<keyword evidence="4" id="KW-0274">FAD</keyword>
<protein>
    <recommendedName>
        <fullName evidence="7">FAD/NAD(P)-binding domain-containing protein</fullName>
    </recommendedName>
</protein>
<dbReference type="InterPro" id="IPR051209">
    <property type="entry name" value="FAD-bind_Monooxygenase_sf"/>
</dbReference>
<keyword evidence="3" id="KW-0285">Flavoprotein</keyword>
<comment type="caution">
    <text evidence="5">The sequence shown here is derived from an EMBL/GenBank/DDBJ whole genome shotgun (WGS) entry which is preliminary data.</text>
</comment>
<keyword evidence="6" id="KW-1185">Reference proteome</keyword>
<evidence type="ECO:0000313" key="6">
    <source>
        <dbReference type="Proteomes" id="UP001610563"/>
    </source>
</evidence>
<name>A0ABR4FY73_9EURO</name>
<dbReference type="Proteomes" id="UP001610563">
    <property type="component" value="Unassembled WGS sequence"/>
</dbReference>
<dbReference type="PANTHER" id="PTHR42877:SF7">
    <property type="entry name" value="FLAVIN-BINDING MONOOXYGENASE-RELATED"/>
    <property type="match status" value="1"/>
</dbReference>
<evidence type="ECO:0000313" key="5">
    <source>
        <dbReference type="EMBL" id="KAL2788219.1"/>
    </source>
</evidence>
<dbReference type="EMBL" id="JBFTWV010000083">
    <property type="protein sequence ID" value="KAL2788219.1"/>
    <property type="molecule type" value="Genomic_DNA"/>
</dbReference>
<proteinExistence type="inferred from homology"/>
<dbReference type="PRINTS" id="PR00368">
    <property type="entry name" value="FADPNR"/>
</dbReference>
<dbReference type="PANTHER" id="PTHR42877">
    <property type="entry name" value="L-ORNITHINE N(5)-MONOOXYGENASE-RELATED"/>
    <property type="match status" value="1"/>
</dbReference>
<comment type="cofactor">
    <cofactor evidence="1">
        <name>FAD</name>
        <dbReference type="ChEBI" id="CHEBI:57692"/>
    </cofactor>
</comment>
<evidence type="ECO:0008006" key="7">
    <source>
        <dbReference type="Google" id="ProtNLM"/>
    </source>
</evidence>
<organism evidence="5 6">
    <name type="scientific">Aspergillus keveii</name>
    <dbReference type="NCBI Taxonomy" id="714993"/>
    <lineage>
        <taxon>Eukaryota</taxon>
        <taxon>Fungi</taxon>
        <taxon>Dikarya</taxon>
        <taxon>Ascomycota</taxon>
        <taxon>Pezizomycotina</taxon>
        <taxon>Eurotiomycetes</taxon>
        <taxon>Eurotiomycetidae</taxon>
        <taxon>Eurotiales</taxon>
        <taxon>Aspergillaceae</taxon>
        <taxon>Aspergillus</taxon>
        <taxon>Aspergillus subgen. Nidulantes</taxon>
    </lineage>
</organism>
<gene>
    <name evidence="5" type="ORF">BJX66DRAFT_352888</name>
</gene>
<dbReference type="SUPFAM" id="SSF51905">
    <property type="entry name" value="FAD/NAD(P)-binding domain"/>
    <property type="match status" value="2"/>
</dbReference>
<dbReference type="Gene3D" id="3.50.50.60">
    <property type="entry name" value="FAD/NAD(P)-binding domain"/>
    <property type="match status" value="2"/>
</dbReference>
<accession>A0ABR4FY73</accession>
<comment type="similarity">
    <text evidence="2">Belongs to the FAD-binding monooxygenase family.</text>
</comment>
<reference evidence="5 6" key="1">
    <citation type="submission" date="2024-07" db="EMBL/GenBank/DDBJ databases">
        <title>Section-level genome sequencing and comparative genomics of Aspergillus sections Usti and Cavernicolus.</title>
        <authorList>
            <consortium name="Lawrence Berkeley National Laboratory"/>
            <person name="Nybo J.L."/>
            <person name="Vesth T.C."/>
            <person name="Theobald S."/>
            <person name="Frisvad J.C."/>
            <person name="Larsen T.O."/>
            <person name="Kjaerboelling I."/>
            <person name="Rothschild-Mancinelli K."/>
            <person name="Lyhne E.K."/>
            <person name="Kogle M.E."/>
            <person name="Barry K."/>
            <person name="Clum A."/>
            <person name="Na H."/>
            <person name="Ledsgaard L."/>
            <person name="Lin J."/>
            <person name="Lipzen A."/>
            <person name="Kuo A."/>
            <person name="Riley R."/>
            <person name="Mondo S."/>
            <person name="Labutti K."/>
            <person name="Haridas S."/>
            <person name="Pangalinan J."/>
            <person name="Salamov A.A."/>
            <person name="Simmons B.A."/>
            <person name="Magnuson J.K."/>
            <person name="Chen J."/>
            <person name="Drula E."/>
            <person name="Henrissat B."/>
            <person name="Wiebenga A."/>
            <person name="Lubbers R.J."/>
            <person name="Gomes A.C."/>
            <person name="Makela M.R."/>
            <person name="Stajich J."/>
            <person name="Grigoriev I.V."/>
            <person name="Mortensen U.H."/>
            <person name="De Vries R.P."/>
            <person name="Baker S.E."/>
            <person name="Andersen M.R."/>
        </authorList>
    </citation>
    <scope>NUCLEOTIDE SEQUENCE [LARGE SCALE GENOMIC DNA]</scope>
    <source>
        <strain evidence="5 6">CBS 209.92</strain>
    </source>
</reference>
<evidence type="ECO:0000256" key="4">
    <source>
        <dbReference type="ARBA" id="ARBA00022827"/>
    </source>
</evidence>
<evidence type="ECO:0000256" key="2">
    <source>
        <dbReference type="ARBA" id="ARBA00010139"/>
    </source>
</evidence>
<sequence>MNGTARALMGIRLAKSRCILRGPYAMIIVGAGAAGLEVAYKAERQLENVTFEIYEKNDDIGGTWLENRYPGCTCDIPSHSYQWSFWRNPNWSHFYSSSEEIWQYLKDFAVKNDLEKHVKFRHRVQAARWLEQESVWQVQVRGPDGHVFTSCAEILVSCHGSLNVWRYPDIPGVHDCQGKLMHSASWDSSFDLGDKTVAVIGGGSSAVQIIPSIQPKVKKLIPYLRSPAWITAGFGAKYAAPGGVNFAYPDKQKEGFQNPTELASYSRDVEGELNKRFTLKPNKERMHLHSTDQKVSREYVARDMRQKLGDDLVLTKHLIPDYALGCHRMTPGSDYLQSLRRDNVHVITRSATKFTSDGIIDDSGKETKGYMSLMADGFPNMFYFIGPNGPASHGSILPVIEWPTRYMFKVISHMQRTSIRSLAPKAEAIHESYIHTHELLKRTAWSSACSSWFKNGKKHGPVTAIWPGSRLHWFEALKEPRFEDFEIEYAGNRFSYLGSGYTFMELDQSANPVWYFDILAKELEQGVKAFE</sequence>
<dbReference type="InterPro" id="IPR036188">
    <property type="entry name" value="FAD/NAD-bd_sf"/>
</dbReference>
<dbReference type="Pfam" id="PF13450">
    <property type="entry name" value="NAD_binding_8"/>
    <property type="match status" value="1"/>
</dbReference>
<evidence type="ECO:0000256" key="3">
    <source>
        <dbReference type="ARBA" id="ARBA00022630"/>
    </source>
</evidence>
<evidence type="ECO:0000256" key="1">
    <source>
        <dbReference type="ARBA" id="ARBA00001974"/>
    </source>
</evidence>